<evidence type="ECO:0000256" key="1">
    <source>
        <dbReference type="ARBA" id="ARBA00093458"/>
    </source>
</evidence>
<dbReference type="Proteomes" id="UP000800092">
    <property type="component" value="Unassembled WGS sequence"/>
</dbReference>
<dbReference type="GO" id="GO:0046579">
    <property type="term" value="P:positive regulation of Ras protein signal transduction"/>
    <property type="evidence" value="ECO:0007669"/>
    <property type="project" value="TreeGrafter"/>
</dbReference>
<evidence type="ECO:0000256" key="2">
    <source>
        <dbReference type="SAM" id="MobiDB-lite"/>
    </source>
</evidence>
<sequence length="409" mass="43444">MVFESKLTKTSRVSKSQKKDPIKALRRASSGSPFANAQRRKPSQPVTKSHSKQNETSEEHEVDALVDTGIITSLQIDRPVSNIIDLMRYIQKRTFSEVPERAAGMSSTRIAEVLNFRLNLPPVVSVAHIHALSPAPTAAEREISELLKTGTIRKIVISGRGSGAATFGEGLVLMDDWERLVTQNDQLSAELKSKYLEVLRSHPTAVTVSGSNFTKGEAVALMTAGLLTAAHATKMSDFLRPGASSPTSGLLASLSSAGSSAASGSVAAVGGIGIVHSSGGGGRGLNFEDDALAVKHNLAPSLPNIGPYLKLLVSARQHLISLLSKASPRHREAPLSLLRERWDGGIAADDPASKARAARGESAAVLPGRTKKWRSFWGLKLEWVLEEAVGGGLVECFNTQSVGVGIRAL</sequence>
<keyword evidence="4" id="KW-1185">Reference proteome</keyword>
<reference evidence="3" key="1">
    <citation type="journal article" date="2020" name="Stud. Mycol.">
        <title>101 Dothideomycetes genomes: a test case for predicting lifestyles and emergence of pathogens.</title>
        <authorList>
            <person name="Haridas S."/>
            <person name="Albert R."/>
            <person name="Binder M."/>
            <person name="Bloem J."/>
            <person name="Labutti K."/>
            <person name="Salamov A."/>
            <person name="Andreopoulos B."/>
            <person name="Baker S."/>
            <person name="Barry K."/>
            <person name="Bills G."/>
            <person name="Bluhm B."/>
            <person name="Cannon C."/>
            <person name="Castanera R."/>
            <person name="Culley D."/>
            <person name="Daum C."/>
            <person name="Ezra D."/>
            <person name="Gonzalez J."/>
            <person name="Henrissat B."/>
            <person name="Kuo A."/>
            <person name="Liang C."/>
            <person name="Lipzen A."/>
            <person name="Lutzoni F."/>
            <person name="Magnuson J."/>
            <person name="Mondo S."/>
            <person name="Nolan M."/>
            <person name="Ohm R."/>
            <person name="Pangilinan J."/>
            <person name="Park H.-J."/>
            <person name="Ramirez L."/>
            <person name="Alfaro M."/>
            <person name="Sun H."/>
            <person name="Tritt A."/>
            <person name="Yoshinaga Y."/>
            <person name="Zwiers L.-H."/>
            <person name="Turgeon B."/>
            <person name="Goodwin S."/>
            <person name="Spatafora J."/>
            <person name="Crous P."/>
            <person name="Grigoriev I."/>
        </authorList>
    </citation>
    <scope>NUCLEOTIDE SEQUENCE</scope>
    <source>
        <strain evidence="3">Tuck. ex Michener</strain>
    </source>
</reference>
<evidence type="ECO:0000313" key="3">
    <source>
        <dbReference type="EMBL" id="KAF2237645.1"/>
    </source>
</evidence>
<dbReference type="PANTHER" id="PTHR15243:SF0">
    <property type="entry name" value="SERINE_THREONINE-PROTEIN KINASE 19"/>
    <property type="match status" value="1"/>
</dbReference>
<protein>
    <recommendedName>
        <fullName evidence="5">Serine-threonine protein kinase 19</fullName>
    </recommendedName>
</protein>
<proteinExistence type="inferred from homology"/>
<name>A0A6A6HHN9_VIRVR</name>
<dbReference type="InterPro" id="IPR018865">
    <property type="entry name" value="STK19-like"/>
</dbReference>
<feature type="region of interest" description="Disordered" evidence="2">
    <location>
        <begin position="1"/>
        <end position="61"/>
    </location>
</feature>
<organism evidence="3 4">
    <name type="scientific">Viridothelium virens</name>
    <name type="common">Speckled blister lichen</name>
    <name type="synonym">Trypethelium virens</name>
    <dbReference type="NCBI Taxonomy" id="1048519"/>
    <lineage>
        <taxon>Eukaryota</taxon>
        <taxon>Fungi</taxon>
        <taxon>Dikarya</taxon>
        <taxon>Ascomycota</taxon>
        <taxon>Pezizomycotina</taxon>
        <taxon>Dothideomycetes</taxon>
        <taxon>Dothideomycetes incertae sedis</taxon>
        <taxon>Trypetheliales</taxon>
        <taxon>Trypetheliaceae</taxon>
        <taxon>Viridothelium</taxon>
    </lineage>
</organism>
<gene>
    <name evidence="3" type="ORF">EV356DRAFT_520899</name>
</gene>
<dbReference type="Pfam" id="PF10494">
    <property type="entry name" value="Stk19"/>
    <property type="match status" value="1"/>
</dbReference>
<comment type="similarity">
    <text evidence="1">Belongs to the STK19 family.</text>
</comment>
<evidence type="ECO:0000313" key="4">
    <source>
        <dbReference type="Proteomes" id="UP000800092"/>
    </source>
</evidence>
<accession>A0A6A6HHN9</accession>
<dbReference type="OrthoDB" id="3980126at2759"/>
<dbReference type="AlphaFoldDB" id="A0A6A6HHN9"/>
<dbReference type="EMBL" id="ML991779">
    <property type="protein sequence ID" value="KAF2237645.1"/>
    <property type="molecule type" value="Genomic_DNA"/>
</dbReference>
<feature type="compositionally biased region" description="Basic and acidic residues" evidence="2">
    <location>
        <begin position="52"/>
        <end position="61"/>
    </location>
</feature>
<dbReference type="PANTHER" id="PTHR15243">
    <property type="entry name" value="SERINE/THREONINE-PROTEIN KINASE 19"/>
    <property type="match status" value="1"/>
</dbReference>
<evidence type="ECO:0008006" key="5">
    <source>
        <dbReference type="Google" id="ProtNLM"/>
    </source>
</evidence>